<keyword evidence="2" id="KW-0472">Membrane</keyword>
<reference evidence="5" key="1">
    <citation type="journal article" date="2020" name="Stud. Mycol.">
        <title>101 Dothideomycetes genomes: a test case for predicting lifestyles and emergence of pathogens.</title>
        <authorList>
            <person name="Haridas S."/>
            <person name="Albert R."/>
            <person name="Binder M."/>
            <person name="Bloem J."/>
            <person name="Labutti K."/>
            <person name="Salamov A."/>
            <person name="Andreopoulos B."/>
            <person name="Baker S."/>
            <person name="Barry K."/>
            <person name="Bills G."/>
            <person name="Bluhm B."/>
            <person name="Cannon C."/>
            <person name="Castanera R."/>
            <person name="Culley D."/>
            <person name="Daum C."/>
            <person name="Ezra D."/>
            <person name="Gonzalez J."/>
            <person name="Henrissat B."/>
            <person name="Kuo A."/>
            <person name="Liang C."/>
            <person name="Lipzen A."/>
            <person name="Lutzoni F."/>
            <person name="Magnuson J."/>
            <person name="Mondo S."/>
            <person name="Nolan M."/>
            <person name="Ohm R."/>
            <person name="Pangilinan J."/>
            <person name="Park H.-J."/>
            <person name="Ramirez L."/>
            <person name="Alfaro M."/>
            <person name="Sun H."/>
            <person name="Tritt A."/>
            <person name="Yoshinaga Y."/>
            <person name="Zwiers L.-H."/>
            <person name="Turgeon B."/>
            <person name="Goodwin S."/>
            <person name="Spatafora J."/>
            <person name="Crous P."/>
            <person name="Grigoriev I."/>
        </authorList>
    </citation>
    <scope>NUCLEOTIDE SEQUENCE</scope>
    <source>
        <strain evidence="5">CBS 207.26</strain>
    </source>
</reference>
<dbReference type="PANTHER" id="PTHR31685">
    <property type="entry name" value="INTEGRAL MEMBRANE PROTEIN (AFU_ORTHOLOGUE AFUA_6G12730)-RELATED"/>
    <property type="match status" value="1"/>
</dbReference>
<feature type="transmembrane region" description="Helical" evidence="2">
    <location>
        <begin position="400"/>
        <end position="417"/>
    </location>
</feature>
<evidence type="ECO:0000256" key="2">
    <source>
        <dbReference type="SAM" id="Phobius"/>
    </source>
</evidence>
<organism evidence="5 6">
    <name type="scientific">Zopfia rhizophila CBS 207.26</name>
    <dbReference type="NCBI Taxonomy" id="1314779"/>
    <lineage>
        <taxon>Eukaryota</taxon>
        <taxon>Fungi</taxon>
        <taxon>Dikarya</taxon>
        <taxon>Ascomycota</taxon>
        <taxon>Pezizomycotina</taxon>
        <taxon>Dothideomycetes</taxon>
        <taxon>Dothideomycetes incertae sedis</taxon>
        <taxon>Zopfiaceae</taxon>
        <taxon>Zopfia</taxon>
    </lineage>
</organism>
<name>A0A6A6DBK5_9PEZI</name>
<feature type="transmembrane region" description="Helical" evidence="2">
    <location>
        <begin position="311"/>
        <end position="328"/>
    </location>
</feature>
<dbReference type="InterPro" id="IPR018825">
    <property type="entry name" value="DUF2427"/>
</dbReference>
<keyword evidence="2" id="KW-0812">Transmembrane</keyword>
<evidence type="ECO:0000259" key="3">
    <source>
        <dbReference type="Pfam" id="PF10348"/>
    </source>
</evidence>
<dbReference type="EMBL" id="ML994729">
    <property type="protein sequence ID" value="KAF2175579.1"/>
    <property type="molecule type" value="Genomic_DNA"/>
</dbReference>
<dbReference type="PANTHER" id="PTHR31685:SF3">
    <property type="entry name" value="INTEGRAL MEMBRANE PROTEIN (AFU_ORTHOLOGUE AFUA_6G12730)"/>
    <property type="match status" value="1"/>
</dbReference>
<dbReference type="Pfam" id="PF10348">
    <property type="entry name" value="DUF2427"/>
    <property type="match status" value="1"/>
</dbReference>
<evidence type="ECO:0000256" key="1">
    <source>
        <dbReference type="SAM" id="MobiDB-lite"/>
    </source>
</evidence>
<keyword evidence="6" id="KW-1185">Reference proteome</keyword>
<feature type="compositionally biased region" description="Polar residues" evidence="1">
    <location>
        <begin position="101"/>
        <end position="139"/>
    </location>
</feature>
<evidence type="ECO:0000313" key="5">
    <source>
        <dbReference type="EMBL" id="KAF2175579.1"/>
    </source>
</evidence>
<feature type="domain" description="Protein YTP1-like C-terminal" evidence="4">
    <location>
        <begin position="202"/>
        <end position="489"/>
    </location>
</feature>
<gene>
    <name evidence="5" type="ORF">K469DRAFT_65328</name>
</gene>
<dbReference type="Proteomes" id="UP000800200">
    <property type="component" value="Unassembled WGS sequence"/>
</dbReference>
<feature type="region of interest" description="Disordered" evidence="1">
    <location>
        <begin position="101"/>
        <end position="152"/>
    </location>
</feature>
<evidence type="ECO:0008006" key="7">
    <source>
        <dbReference type="Google" id="ProtNLM"/>
    </source>
</evidence>
<dbReference type="OrthoDB" id="4005299at2759"/>
<sequence>MLSIARSRFALATQFIFLIVNAFALLLGIVYNHKTPELYENNSHSKIGWVITWIASVWVFIALVQLYTGWTKARSLEGHTVHPVTTVNLAQYQRVQDAQLPDSSRWSNDSGQGTERNSASLYGHSRSPSVESEDQQFTGPTRRYTQDDEGAFDDDAEKHGFLRKNSVDKFLSRGIARFAVGRPLQFLRVLYVMIDRVILVLGFAAITTGTVVYGGIARGNDVFNVLAHYIKGGIFFGYGLLTLGRWMGAFADFGWAWNMKPPKEVVGRRRAAIPSAEFTESFVIFLYGCTNVFLEHLAAWGGAWTAQDLEHVSISVMFFGGGLLGMIVESRKMRDLLNTSVLSSQAPSQYTDESWQQPRQYRFSMNPMPALIILLLGKMMSSHHQASMLSTMIHTQWGGMFMGFALARAVTYITLYISPPTSFLPSRPPSEIVTAFCLIAGGLTFMESNKDTVAALESYHLDAMFTFTVTIGLTALLMAWTTVLIAIKGWVVRKESTSQFAKHSAGVLA</sequence>
<feature type="transmembrane region" description="Helical" evidence="2">
    <location>
        <begin position="47"/>
        <end position="67"/>
    </location>
</feature>
<evidence type="ECO:0000259" key="4">
    <source>
        <dbReference type="Pfam" id="PF10355"/>
    </source>
</evidence>
<accession>A0A6A6DBK5</accession>
<dbReference type="Pfam" id="PF10355">
    <property type="entry name" value="Ytp1"/>
    <property type="match status" value="1"/>
</dbReference>
<dbReference type="AlphaFoldDB" id="A0A6A6DBK5"/>
<proteinExistence type="predicted"/>
<feature type="transmembrane region" description="Helical" evidence="2">
    <location>
        <begin position="197"/>
        <end position="216"/>
    </location>
</feature>
<dbReference type="InterPro" id="IPR018827">
    <property type="entry name" value="YTP1_C"/>
</dbReference>
<feature type="transmembrane region" description="Helical" evidence="2">
    <location>
        <begin position="466"/>
        <end position="487"/>
    </location>
</feature>
<feature type="transmembrane region" description="Helical" evidence="2">
    <location>
        <begin position="9"/>
        <end position="31"/>
    </location>
</feature>
<feature type="transmembrane region" description="Helical" evidence="2">
    <location>
        <begin position="236"/>
        <end position="257"/>
    </location>
</feature>
<evidence type="ECO:0000313" key="6">
    <source>
        <dbReference type="Proteomes" id="UP000800200"/>
    </source>
</evidence>
<keyword evidence="2" id="KW-1133">Transmembrane helix</keyword>
<feature type="domain" description="DUF2427" evidence="3">
    <location>
        <begin position="1"/>
        <end position="65"/>
    </location>
</feature>
<protein>
    <recommendedName>
        <fullName evidence="7">Integral membrane protein</fullName>
    </recommendedName>
</protein>
<feature type="transmembrane region" description="Helical" evidence="2">
    <location>
        <begin position="278"/>
        <end position="299"/>
    </location>
</feature>